<dbReference type="EMBL" id="CP030759">
    <property type="protein sequence ID" value="AXA36087.1"/>
    <property type="molecule type" value="Genomic_DNA"/>
</dbReference>
<organism evidence="3 4">
    <name type="scientific">Sumerlaea chitinivorans</name>
    <dbReference type="NCBI Taxonomy" id="2250252"/>
    <lineage>
        <taxon>Bacteria</taxon>
        <taxon>Candidatus Sumerlaeota</taxon>
        <taxon>Candidatus Sumerlaeia</taxon>
        <taxon>Candidatus Sumerlaeales</taxon>
        <taxon>Candidatus Sumerlaeaceae</taxon>
        <taxon>Candidatus Sumerlaea</taxon>
    </lineage>
</organism>
<gene>
    <name evidence="3" type="ORF">BRCON_1310</name>
</gene>
<protein>
    <submittedName>
        <fullName evidence="3">Chlorohydrolase, Atz/Trz family</fullName>
    </submittedName>
</protein>
<keyword evidence="1 3" id="KW-0378">Hydrolase</keyword>
<dbReference type="PANTHER" id="PTHR43794:SF11">
    <property type="entry name" value="AMIDOHYDROLASE-RELATED DOMAIN-CONTAINING PROTEIN"/>
    <property type="match status" value="1"/>
</dbReference>
<dbReference type="Gene3D" id="3.20.20.140">
    <property type="entry name" value="Metal-dependent hydrolases"/>
    <property type="match status" value="1"/>
</dbReference>
<dbReference type="KEGG" id="schv:BRCON_1310"/>
<reference evidence="3 4" key="1">
    <citation type="submission" date="2018-05" db="EMBL/GenBank/DDBJ databases">
        <title>A metagenomic window into the 2 km-deep terrestrial subsurface aquifer revealed taxonomically and functionally diverse microbial community comprising novel uncultured bacterial lineages.</title>
        <authorList>
            <person name="Kadnikov V.V."/>
            <person name="Mardanov A.V."/>
            <person name="Beletsky A.V."/>
            <person name="Banks D."/>
            <person name="Pimenov N.V."/>
            <person name="Frank Y.A."/>
            <person name="Karnachuk O.V."/>
            <person name="Ravin N.V."/>
        </authorList>
    </citation>
    <scope>NUCLEOTIDE SEQUENCE [LARGE SCALE GENOMIC DNA]</scope>
    <source>
        <strain evidence="3">BY</strain>
    </source>
</reference>
<dbReference type="Pfam" id="PF01979">
    <property type="entry name" value="Amidohydro_1"/>
    <property type="match status" value="1"/>
</dbReference>
<dbReference type="Proteomes" id="UP000262583">
    <property type="component" value="Chromosome"/>
</dbReference>
<dbReference type="AlphaFoldDB" id="A0A2Z4Y4F6"/>
<dbReference type="PANTHER" id="PTHR43794">
    <property type="entry name" value="AMINOHYDROLASE SSNA-RELATED"/>
    <property type="match status" value="1"/>
</dbReference>
<accession>A0A2Z4Y4F6</accession>
<feature type="domain" description="Amidohydrolase-related" evidence="2">
    <location>
        <begin position="1"/>
        <end position="354"/>
    </location>
</feature>
<evidence type="ECO:0000259" key="2">
    <source>
        <dbReference type="Pfam" id="PF01979"/>
    </source>
</evidence>
<sequence length="357" mass="39713">MLPGFINAHSHLEYSFCRGKLPRGKIPFTEWIEALTELKSEADESQICESASEAIREMVAGGVTTVLDCAHRPEMAAVLAESSVRHFIFWEVLGLTPEKAVASMAELVRKLELPRGKMCLGMGVNPHAPYSVGPDLRVELRDFLALHRDLATAWHLAEVSEEIELLETGAGHFAEFLERHGFPPPFEEVPKCSPLEFLQKAELFDRLDLAFHFNFFTKNEAKLFAPPRGVVHCPSTHRYFERDPWPISELLARGANVCLGTDSLASADTLNLFELLQQVGRDYPAVTGPQLLDFVTRNPARTRPLAMYHLGVITRKAPADFVALETRCSLSADLKTILIAPETRPVATFIAGEKVTP</sequence>
<dbReference type="GO" id="GO:0016787">
    <property type="term" value="F:hydrolase activity"/>
    <property type="evidence" value="ECO:0007669"/>
    <property type="project" value="UniProtKB-KW"/>
</dbReference>
<dbReference type="InterPro" id="IPR006680">
    <property type="entry name" value="Amidohydro-rel"/>
</dbReference>
<name>A0A2Z4Y4F6_SUMC1</name>
<evidence type="ECO:0000256" key="1">
    <source>
        <dbReference type="ARBA" id="ARBA00022801"/>
    </source>
</evidence>
<evidence type="ECO:0000313" key="4">
    <source>
        <dbReference type="Proteomes" id="UP000262583"/>
    </source>
</evidence>
<proteinExistence type="predicted"/>
<dbReference type="InterPro" id="IPR050287">
    <property type="entry name" value="MTA/SAH_deaminase"/>
</dbReference>
<evidence type="ECO:0000313" key="3">
    <source>
        <dbReference type="EMBL" id="AXA36087.1"/>
    </source>
</evidence>
<dbReference type="InterPro" id="IPR032466">
    <property type="entry name" value="Metal_Hydrolase"/>
</dbReference>
<dbReference type="SUPFAM" id="SSF51556">
    <property type="entry name" value="Metallo-dependent hydrolases"/>
    <property type="match status" value="1"/>
</dbReference>